<accession>A0A1H5QF64</accession>
<dbReference type="InterPro" id="IPR045055">
    <property type="entry name" value="DNA2/NAM7-like"/>
</dbReference>
<dbReference type="STRING" id="218821.SAMN05421837_102847"/>
<dbReference type="InterPro" id="IPR027417">
    <property type="entry name" value="P-loop_NTPase"/>
</dbReference>
<reference evidence="3" key="1">
    <citation type="submission" date="2016-10" db="EMBL/GenBank/DDBJ databases">
        <authorList>
            <person name="Varghese N."/>
            <person name="Submissions S."/>
        </authorList>
    </citation>
    <scope>NUCLEOTIDE SEQUENCE [LARGE SCALE GENOMIC DNA]</scope>
    <source>
        <strain evidence="3">DSM 44654</strain>
    </source>
</reference>
<dbReference type="AlphaFoldDB" id="A0A1H5QF64"/>
<dbReference type="Proteomes" id="UP000198878">
    <property type="component" value="Unassembled WGS sequence"/>
</dbReference>
<name>A0A1H5QF64_9PSEU</name>
<organism evidence="2 3">
    <name type="scientific">Amycolatopsis pretoriensis</name>
    <dbReference type="NCBI Taxonomy" id="218821"/>
    <lineage>
        <taxon>Bacteria</taxon>
        <taxon>Bacillati</taxon>
        <taxon>Actinomycetota</taxon>
        <taxon>Actinomycetes</taxon>
        <taxon>Pseudonocardiales</taxon>
        <taxon>Pseudonocardiaceae</taxon>
        <taxon>Amycolatopsis</taxon>
    </lineage>
</organism>
<dbReference type="InterPro" id="IPR008271">
    <property type="entry name" value="Ser/Thr_kinase_AS"/>
</dbReference>
<dbReference type="Gene3D" id="1.10.510.10">
    <property type="entry name" value="Transferase(Phosphotransferase) domain 1"/>
    <property type="match status" value="1"/>
</dbReference>
<sequence length="1137" mass="126763">MTTIIAGRYVLVDEPPRTGGLSTVYKAYDVVEQSNVAVKFVSHDDEDLTRVAFTREMEGLRSLRHENIIRLRSAGVDDERGDFYLALDWVDRSLNDVLANGPYSWETLAQDVAGPLSEALAFAHLKEIEHRDIKPKNVLVTTDGVPLLADFGIAKIHREEDSDFTMKAWGSGPYVPPERDGSVRYVRDVYSMGVLLTQALHSARIEGFEDIAPAIQAVNVPPEVRDLLERCTDTDYTRRPVNGAVLRDELKSFLRARPPRPIADRPLIWLKLFGTAEAALRAHAAETGRSPEAIVQDDLKDEVFAEFRFDREKADVDRSVLTIVGTEWRFTLKRHGSLPAFVVTGARILEYEALELIRKHSMNTSSFVTWTCSEPRNHRHAETGRDELLRALDDFNEEKLAAREGRSGSGDEGPDIFDDWNRILLAREDLARGSLEPLRFVGRVMRDREVEFDLGEVVEDDLLGVELEIVHDGARHPAGRGEVVDQRESSITLRSKIDFRLLESKGSLVRYLGPTKVALQRQRDAISAIKDGTAANPDLRDKITNPASVAPPVPRAVENWTRQLDEGKREAVEAALGFSDLLLVQGPPGTGKTDLIAETVFQALQVQPATRILIVSQTHVAVDNALARLEAAGIDGLVRLGHPDDPRVDPEVRHLLLDQKMAKWSEGVRRKAQRYLERRAAAYGVDGRHLHAALALRQLAKVAERQAEIDARIGRLAADDGPSELATSLEVEDDLTTLQEASAELGVRRETLYRDAVRHLGGDLTIGPSIGKDDANAAVDALLGTSAESRQVLGLVELQAEWLQRMSSDQQLAAAFLGTAQVVAGTCLGFVGHAAARTLNFDLCILDEASKATATEALVPLARSKRAILVGDTNQLPPLEEELLRSNRILEEHGIDQKLVRETLFQRLVDRLPDHSKFLLRDQYRMIRPIGDLVSSCFYRDELRSPNDDGLVGYDLLGKPVLWLDTKLLGERRFEDSSGQPDSSFANREEARIVFDRLATLENAARIGALRPPRGQERLEVLLIAPYRRQVEELRRTLARRSFQHLAVTVHSVDAVQGRQCDITIFSVTRSNRQHRMGFLGLDHWRRINVALSRARYGLTIVGDSEFCGAAPGALRDVVRYMREHSATCEIQQVGHV</sequence>
<dbReference type="GO" id="GO:0004386">
    <property type="term" value="F:helicase activity"/>
    <property type="evidence" value="ECO:0007669"/>
    <property type="project" value="InterPro"/>
</dbReference>
<dbReference type="PANTHER" id="PTHR10887">
    <property type="entry name" value="DNA2/NAM7 HELICASE FAMILY"/>
    <property type="match status" value="1"/>
</dbReference>
<dbReference type="SUPFAM" id="SSF56112">
    <property type="entry name" value="Protein kinase-like (PK-like)"/>
    <property type="match status" value="1"/>
</dbReference>
<keyword evidence="3" id="KW-1185">Reference proteome</keyword>
<dbReference type="CDD" id="cd18808">
    <property type="entry name" value="SF1_C_Upf1"/>
    <property type="match status" value="1"/>
</dbReference>
<dbReference type="InterPro" id="IPR041677">
    <property type="entry name" value="DNA2/NAM7_AAA_11"/>
</dbReference>
<dbReference type="EMBL" id="FNUJ01000002">
    <property type="protein sequence ID" value="SEF24750.1"/>
    <property type="molecule type" value="Genomic_DNA"/>
</dbReference>
<dbReference type="SUPFAM" id="SSF52540">
    <property type="entry name" value="P-loop containing nucleoside triphosphate hydrolases"/>
    <property type="match status" value="1"/>
</dbReference>
<dbReference type="InterPro" id="IPR047187">
    <property type="entry name" value="SF1_C_Upf1"/>
</dbReference>
<feature type="domain" description="Protein kinase" evidence="1">
    <location>
        <begin position="10"/>
        <end position="254"/>
    </location>
</feature>
<dbReference type="OrthoDB" id="3197455at2"/>
<gene>
    <name evidence="2" type="ORF">SAMN05421837_102847</name>
</gene>
<dbReference type="InterPro" id="IPR041679">
    <property type="entry name" value="DNA2/NAM7-like_C"/>
</dbReference>
<dbReference type="CDD" id="cd14014">
    <property type="entry name" value="STKc_PknB_like"/>
    <property type="match status" value="1"/>
</dbReference>
<dbReference type="GO" id="GO:0005524">
    <property type="term" value="F:ATP binding"/>
    <property type="evidence" value="ECO:0007669"/>
    <property type="project" value="InterPro"/>
</dbReference>
<dbReference type="RefSeq" id="WP_086676967.1">
    <property type="nucleotide sequence ID" value="NZ_FNUJ01000002.1"/>
</dbReference>
<dbReference type="Pfam" id="PF00069">
    <property type="entry name" value="Pkinase"/>
    <property type="match status" value="1"/>
</dbReference>
<evidence type="ECO:0000313" key="3">
    <source>
        <dbReference type="Proteomes" id="UP000198878"/>
    </source>
</evidence>
<dbReference type="Pfam" id="PF13086">
    <property type="entry name" value="AAA_11"/>
    <property type="match status" value="1"/>
</dbReference>
<dbReference type="PROSITE" id="PS50011">
    <property type="entry name" value="PROTEIN_KINASE_DOM"/>
    <property type="match status" value="1"/>
</dbReference>
<dbReference type="InterPro" id="IPR011009">
    <property type="entry name" value="Kinase-like_dom_sf"/>
</dbReference>
<dbReference type="SMART" id="SM00220">
    <property type="entry name" value="S_TKc"/>
    <property type="match status" value="1"/>
</dbReference>
<dbReference type="InterPro" id="IPR000719">
    <property type="entry name" value="Prot_kinase_dom"/>
</dbReference>
<dbReference type="Pfam" id="PF13087">
    <property type="entry name" value="AAA_12"/>
    <property type="match status" value="1"/>
</dbReference>
<protein>
    <submittedName>
        <fullName evidence="2">Protein kinase domain-containing protein</fullName>
    </submittedName>
</protein>
<dbReference type="GO" id="GO:0004672">
    <property type="term" value="F:protein kinase activity"/>
    <property type="evidence" value="ECO:0007669"/>
    <property type="project" value="InterPro"/>
</dbReference>
<evidence type="ECO:0000259" key="1">
    <source>
        <dbReference type="PROSITE" id="PS50011"/>
    </source>
</evidence>
<dbReference type="PANTHER" id="PTHR10887:SF495">
    <property type="entry name" value="HELICASE SENATAXIN ISOFORM X1-RELATED"/>
    <property type="match status" value="1"/>
</dbReference>
<proteinExistence type="predicted"/>
<dbReference type="PROSITE" id="PS00108">
    <property type="entry name" value="PROTEIN_KINASE_ST"/>
    <property type="match status" value="1"/>
</dbReference>
<evidence type="ECO:0000313" key="2">
    <source>
        <dbReference type="EMBL" id="SEF24750.1"/>
    </source>
</evidence>
<dbReference type="Gene3D" id="3.40.50.300">
    <property type="entry name" value="P-loop containing nucleotide triphosphate hydrolases"/>
    <property type="match status" value="2"/>
</dbReference>
<keyword evidence="2" id="KW-0418">Kinase</keyword>
<keyword evidence="2" id="KW-0808">Transferase</keyword>